<dbReference type="InterPro" id="IPR036554">
    <property type="entry name" value="GHMP_kinase_C_sf"/>
</dbReference>
<protein>
    <recommendedName>
        <fullName evidence="3 10">4-diphosphocytidyl-2-C-methyl-D-erythritol kinase</fullName>
        <shortName evidence="10">CMK</shortName>
        <ecNumber evidence="2 10">2.7.1.148</ecNumber>
    </recommendedName>
    <alternativeName>
        <fullName evidence="9 10">4-(cytidine-5'-diphospho)-2-C-methyl-D-erythritol kinase</fullName>
    </alternativeName>
</protein>
<proteinExistence type="inferred from homology"/>
<reference evidence="13 14" key="1">
    <citation type="submission" date="2022-03" db="EMBL/GenBank/DDBJ databases">
        <title>Complete genome analysis of Roseomonas KG 17.1 : a prolific producer of plant growth promoters.</title>
        <authorList>
            <person name="Saadouli I."/>
            <person name="Najjari A."/>
            <person name="Mosbah A."/>
            <person name="Ouzari H.I."/>
        </authorList>
    </citation>
    <scope>NUCLEOTIDE SEQUENCE [LARGE SCALE GENOMIC DNA]</scope>
    <source>
        <strain evidence="13 14">KG17-1</strain>
    </source>
</reference>
<feature type="active site" evidence="10">
    <location>
        <position position="11"/>
    </location>
</feature>
<feature type="active site" evidence="10">
    <location>
        <position position="138"/>
    </location>
</feature>
<keyword evidence="5 10" id="KW-0547">Nucleotide-binding</keyword>
<dbReference type="InterPro" id="IPR013750">
    <property type="entry name" value="GHMP_kinase_C_dom"/>
</dbReference>
<evidence type="ECO:0000313" key="14">
    <source>
        <dbReference type="Proteomes" id="UP001201985"/>
    </source>
</evidence>
<feature type="domain" description="GHMP kinase N-terminal" evidence="11">
    <location>
        <begin position="68"/>
        <end position="145"/>
    </location>
</feature>
<dbReference type="HAMAP" id="MF_00061">
    <property type="entry name" value="IspE"/>
    <property type="match status" value="1"/>
</dbReference>
<dbReference type="Gene3D" id="3.30.230.10">
    <property type="match status" value="1"/>
</dbReference>
<evidence type="ECO:0000259" key="12">
    <source>
        <dbReference type="Pfam" id="PF08544"/>
    </source>
</evidence>
<gene>
    <name evidence="10" type="primary">ispE</name>
    <name evidence="13" type="ORF">MON41_00735</name>
</gene>
<comment type="catalytic activity">
    <reaction evidence="10">
        <text>4-CDP-2-C-methyl-D-erythritol + ATP = 4-CDP-2-C-methyl-D-erythritol 2-phosphate + ADP + H(+)</text>
        <dbReference type="Rhea" id="RHEA:18437"/>
        <dbReference type="ChEBI" id="CHEBI:15378"/>
        <dbReference type="ChEBI" id="CHEBI:30616"/>
        <dbReference type="ChEBI" id="CHEBI:57823"/>
        <dbReference type="ChEBI" id="CHEBI:57919"/>
        <dbReference type="ChEBI" id="CHEBI:456216"/>
        <dbReference type="EC" id="2.7.1.148"/>
    </reaction>
</comment>
<evidence type="ECO:0000256" key="3">
    <source>
        <dbReference type="ARBA" id="ARBA00017473"/>
    </source>
</evidence>
<keyword evidence="4 10" id="KW-0808">Transferase</keyword>
<dbReference type="Gene3D" id="3.30.70.890">
    <property type="entry name" value="GHMP kinase, C-terminal domain"/>
    <property type="match status" value="1"/>
</dbReference>
<comment type="caution">
    <text evidence="13">The sequence shown here is derived from an EMBL/GenBank/DDBJ whole genome shotgun (WGS) entry which is preliminary data.</text>
</comment>
<dbReference type="InterPro" id="IPR006204">
    <property type="entry name" value="GHMP_kinase_N_dom"/>
</dbReference>
<dbReference type="Pfam" id="PF00288">
    <property type="entry name" value="GHMP_kinases_N"/>
    <property type="match status" value="1"/>
</dbReference>
<dbReference type="PIRSF" id="PIRSF010376">
    <property type="entry name" value="IspE"/>
    <property type="match status" value="1"/>
</dbReference>
<dbReference type="Proteomes" id="UP001201985">
    <property type="component" value="Unassembled WGS sequence"/>
</dbReference>
<evidence type="ECO:0000313" key="13">
    <source>
        <dbReference type="EMBL" id="MCI0752287.1"/>
    </source>
</evidence>
<dbReference type="Pfam" id="PF08544">
    <property type="entry name" value="GHMP_kinases_C"/>
    <property type="match status" value="1"/>
</dbReference>
<keyword evidence="14" id="KW-1185">Reference proteome</keyword>
<evidence type="ECO:0000256" key="9">
    <source>
        <dbReference type="ARBA" id="ARBA00032554"/>
    </source>
</evidence>
<dbReference type="EMBL" id="JALBUU010000004">
    <property type="protein sequence ID" value="MCI0752287.1"/>
    <property type="molecule type" value="Genomic_DNA"/>
</dbReference>
<evidence type="ECO:0000256" key="4">
    <source>
        <dbReference type="ARBA" id="ARBA00022679"/>
    </source>
</evidence>
<dbReference type="GO" id="GO:0050515">
    <property type="term" value="F:4-(cytidine 5'-diphospho)-2-C-methyl-D-erythritol kinase activity"/>
    <property type="evidence" value="ECO:0007669"/>
    <property type="project" value="UniProtKB-EC"/>
</dbReference>
<name>A0ABS9VZ66_9PROT</name>
<organism evidence="13 14">
    <name type="scientific">Teichococcus vastitatis</name>
    <dbReference type="NCBI Taxonomy" id="2307076"/>
    <lineage>
        <taxon>Bacteria</taxon>
        <taxon>Pseudomonadati</taxon>
        <taxon>Pseudomonadota</taxon>
        <taxon>Alphaproteobacteria</taxon>
        <taxon>Acetobacterales</taxon>
        <taxon>Roseomonadaceae</taxon>
        <taxon>Roseomonas</taxon>
    </lineage>
</organism>
<dbReference type="InterPro" id="IPR014721">
    <property type="entry name" value="Ribsml_uS5_D2-typ_fold_subgr"/>
</dbReference>
<evidence type="ECO:0000256" key="8">
    <source>
        <dbReference type="ARBA" id="ARBA00023229"/>
    </source>
</evidence>
<feature type="domain" description="GHMP kinase C-terminal" evidence="12">
    <location>
        <begin position="202"/>
        <end position="274"/>
    </location>
</feature>
<dbReference type="RefSeq" id="WP_120008425.1">
    <property type="nucleotide sequence ID" value="NZ_JALBUU010000004.1"/>
</dbReference>
<keyword evidence="6 10" id="KW-0418">Kinase</keyword>
<dbReference type="PANTHER" id="PTHR43527:SF2">
    <property type="entry name" value="4-DIPHOSPHOCYTIDYL-2-C-METHYL-D-ERYTHRITOL KINASE, CHLOROPLASTIC"/>
    <property type="match status" value="1"/>
</dbReference>
<evidence type="ECO:0000256" key="10">
    <source>
        <dbReference type="HAMAP-Rule" id="MF_00061"/>
    </source>
</evidence>
<dbReference type="SUPFAM" id="SSF54211">
    <property type="entry name" value="Ribosomal protein S5 domain 2-like"/>
    <property type="match status" value="1"/>
</dbReference>
<keyword evidence="8 10" id="KW-0414">Isoprene biosynthesis</keyword>
<dbReference type="SUPFAM" id="SSF55060">
    <property type="entry name" value="GHMP Kinase, C-terminal domain"/>
    <property type="match status" value="1"/>
</dbReference>
<sequence length="298" mass="30122">MSPASERAPAKVNLYLHVTGRRPDGYHELDSLVVFAGAGDVLHHTAAPDLSLALCGGEAEALAAEPDNLVLRAARLLAGAAGVPARGALRLEKHLPVASGIGGGSADAAAALRLLNRCWGLRWPEERLLPLAAQLGADVPVCLSGRAARMSGIGEVLAPAPVLPSAGLVLANPRRPLSTPAVFRARGMVGFSAPAALPAGWGDAATMARDLGTCGNDLEPPALRLCPEVGMVLTALRAAPNCLLARMSGSGATCFGLFPDAATAATVAAGLPAAWWRWGGGFTAGVSSLYSAAEPAGA</sequence>
<accession>A0ABS9VZ66</accession>
<dbReference type="InterPro" id="IPR020568">
    <property type="entry name" value="Ribosomal_Su5_D2-typ_SF"/>
</dbReference>
<comment type="pathway">
    <text evidence="10">Isoprenoid biosynthesis; isopentenyl diphosphate biosynthesis via DXP pathway; isopentenyl diphosphate from 1-deoxy-D-xylulose 5-phosphate: step 3/6.</text>
</comment>
<evidence type="ECO:0000256" key="1">
    <source>
        <dbReference type="ARBA" id="ARBA00009684"/>
    </source>
</evidence>
<comment type="function">
    <text evidence="10">Catalyzes the phosphorylation of the position 2 hydroxy group of 4-diphosphocytidyl-2C-methyl-D-erythritol.</text>
</comment>
<feature type="binding site" evidence="10">
    <location>
        <begin position="96"/>
        <end position="106"/>
    </location>
    <ligand>
        <name>ATP</name>
        <dbReference type="ChEBI" id="CHEBI:30616"/>
    </ligand>
</feature>
<dbReference type="NCBIfam" id="NF011202">
    <property type="entry name" value="PRK14608.1"/>
    <property type="match status" value="1"/>
</dbReference>
<dbReference type="NCBIfam" id="TIGR00154">
    <property type="entry name" value="ispE"/>
    <property type="match status" value="1"/>
</dbReference>
<dbReference type="PANTHER" id="PTHR43527">
    <property type="entry name" value="4-DIPHOSPHOCYTIDYL-2-C-METHYL-D-ERYTHRITOL KINASE, CHLOROPLASTIC"/>
    <property type="match status" value="1"/>
</dbReference>
<evidence type="ECO:0000256" key="2">
    <source>
        <dbReference type="ARBA" id="ARBA00012052"/>
    </source>
</evidence>
<dbReference type="EC" id="2.7.1.148" evidence="2 10"/>
<evidence type="ECO:0000256" key="7">
    <source>
        <dbReference type="ARBA" id="ARBA00022840"/>
    </source>
</evidence>
<evidence type="ECO:0000256" key="6">
    <source>
        <dbReference type="ARBA" id="ARBA00022777"/>
    </source>
</evidence>
<evidence type="ECO:0000259" key="11">
    <source>
        <dbReference type="Pfam" id="PF00288"/>
    </source>
</evidence>
<keyword evidence="7 10" id="KW-0067">ATP-binding</keyword>
<comment type="similarity">
    <text evidence="1 10">Belongs to the GHMP kinase family. IspE subfamily.</text>
</comment>
<dbReference type="InterPro" id="IPR004424">
    <property type="entry name" value="IspE"/>
</dbReference>
<evidence type="ECO:0000256" key="5">
    <source>
        <dbReference type="ARBA" id="ARBA00022741"/>
    </source>
</evidence>